<name>A0ABV2K6G0_SPOPS</name>
<keyword evidence="2" id="KW-1185">Reference proteome</keyword>
<gene>
    <name evidence="1" type="ORF">ABIC55_001747</name>
</gene>
<dbReference type="Proteomes" id="UP001549104">
    <property type="component" value="Unassembled WGS sequence"/>
</dbReference>
<evidence type="ECO:0000313" key="2">
    <source>
        <dbReference type="Proteomes" id="UP001549104"/>
    </source>
</evidence>
<proteinExistence type="predicted"/>
<comment type="caution">
    <text evidence="1">The sequence shown here is derived from an EMBL/GenBank/DDBJ whole genome shotgun (WGS) entry which is preliminary data.</text>
</comment>
<sequence length="48" mass="5461">MPQNQQDIVEEATKALMQADKNSIVYQTNNERIVIEVQKSTELRGLVS</sequence>
<reference evidence="1 2" key="1">
    <citation type="submission" date="2024-06" db="EMBL/GenBank/DDBJ databases">
        <title>Sorghum-associated microbial communities from plants grown in Nebraska, USA.</title>
        <authorList>
            <person name="Schachtman D."/>
        </authorList>
    </citation>
    <scope>NUCLEOTIDE SEQUENCE [LARGE SCALE GENOMIC DNA]</scope>
    <source>
        <strain evidence="1 2">1288</strain>
    </source>
</reference>
<organism evidence="1 2">
    <name type="scientific">Sporosarcina psychrophila</name>
    <name type="common">Bacillus psychrophilus</name>
    <dbReference type="NCBI Taxonomy" id="1476"/>
    <lineage>
        <taxon>Bacteria</taxon>
        <taxon>Bacillati</taxon>
        <taxon>Bacillota</taxon>
        <taxon>Bacilli</taxon>
        <taxon>Bacillales</taxon>
        <taxon>Caryophanaceae</taxon>
        <taxon>Sporosarcina</taxon>
    </lineage>
</organism>
<dbReference type="EMBL" id="JBEPME010000002">
    <property type="protein sequence ID" value="MET3656660.1"/>
    <property type="molecule type" value="Genomic_DNA"/>
</dbReference>
<accession>A0ABV2K6G0</accession>
<protein>
    <submittedName>
        <fullName evidence="1">Uncharacterized protein</fullName>
    </submittedName>
</protein>
<evidence type="ECO:0000313" key="1">
    <source>
        <dbReference type="EMBL" id="MET3656660.1"/>
    </source>
</evidence>